<sequence>MSQTQAWHFLAWLGDGHTLNFTSIVNGLDLTGGTGKSSRQGRGGKKEIAAGRPLHSAHSYGVALLDSELRWRNVDAFGHFRILIFWNYKLDLLSTFVSKFCVLKRL</sequence>
<evidence type="ECO:0000313" key="1">
    <source>
        <dbReference type="EMBL" id="KAJ8633353.1"/>
    </source>
</evidence>
<dbReference type="Proteomes" id="UP001234297">
    <property type="component" value="Chromosome 8"/>
</dbReference>
<gene>
    <name evidence="1" type="ORF">MRB53_026689</name>
</gene>
<comment type="caution">
    <text evidence="1">The sequence shown here is derived from an EMBL/GenBank/DDBJ whole genome shotgun (WGS) entry which is preliminary data.</text>
</comment>
<organism evidence="1 2">
    <name type="scientific">Persea americana</name>
    <name type="common">Avocado</name>
    <dbReference type="NCBI Taxonomy" id="3435"/>
    <lineage>
        <taxon>Eukaryota</taxon>
        <taxon>Viridiplantae</taxon>
        <taxon>Streptophyta</taxon>
        <taxon>Embryophyta</taxon>
        <taxon>Tracheophyta</taxon>
        <taxon>Spermatophyta</taxon>
        <taxon>Magnoliopsida</taxon>
        <taxon>Magnoliidae</taxon>
        <taxon>Laurales</taxon>
        <taxon>Lauraceae</taxon>
        <taxon>Persea</taxon>
    </lineage>
</organism>
<proteinExistence type="predicted"/>
<reference evidence="1 2" key="1">
    <citation type="journal article" date="2022" name="Hortic Res">
        <title>A haplotype resolved chromosomal level avocado genome allows analysis of novel avocado genes.</title>
        <authorList>
            <person name="Nath O."/>
            <person name="Fletcher S.J."/>
            <person name="Hayward A."/>
            <person name="Shaw L.M."/>
            <person name="Masouleh A.K."/>
            <person name="Furtado A."/>
            <person name="Henry R.J."/>
            <person name="Mitter N."/>
        </authorList>
    </citation>
    <scope>NUCLEOTIDE SEQUENCE [LARGE SCALE GENOMIC DNA]</scope>
    <source>
        <strain evidence="2">cv. Hass</strain>
    </source>
</reference>
<evidence type="ECO:0000313" key="2">
    <source>
        <dbReference type="Proteomes" id="UP001234297"/>
    </source>
</evidence>
<keyword evidence="2" id="KW-1185">Reference proteome</keyword>
<protein>
    <submittedName>
        <fullName evidence="1">Uncharacterized protein</fullName>
    </submittedName>
</protein>
<dbReference type="EMBL" id="CM056816">
    <property type="protein sequence ID" value="KAJ8633353.1"/>
    <property type="molecule type" value="Genomic_DNA"/>
</dbReference>
<accession>A0ACC2LJ25</accession>
<name>A0ACC2LJ25_PERAE</name>